<evidence type="ECO:0000313" key="2">
    <source>
        <dbReference type="Proteomes" id="UP000053051"/>
    </source>
</evidence>
<name>M1WT02_9NOST</name>
<gene>
    <name evidence="1" type="ORF">RINTHH_15440</name>
</gene>
<dbReference type="GO" id="GO:0042398">
    <property type="term" value="P:modified amino acid biosynthetic process"/>
    <property type="evidence" value="ECO:0007669"/>
    <property type="project" value="InterPro"/>
</dbReference>
<dbReference type="Gene3D" id="3.30.590.20">
    <property type="match status" value="1"/>
</dbReference>
<dbReference type="STRING" id="1165094.RINTHH_15440"/>
<dbReference type="GO" id="GO:0004357">
    <property type="term" value="F:glutamate-cysteine ligase activity"/>
    <property type="evidence" value="ECO:0007669"/>
    <property type="project" value="UniProtKB-EC"/>
</dbReference>
<sequence length="393" mass="44993">MGSAILIIVLSIEKVVRMFSFGIEHEVAFFNSSGKLADFNRTKFSDFQQIIDQLPVYPNDNLQLRIGDSGIRKKRWYIEGFERFANFEHKRLVDCIPKGIEIRTTIHNNIENTIAEITKSFNLLRNLALKFDYEPVLISFNPYSPVFSPKVSLNDYEVRYLQSHPEEQNASIYMVTYGPDINISISGMSPDEIINIGRKLTYYSPYIVPFSYSSPFTEGNLWAGLSVRTFYRTGKRPSALVFVENQEQLISSNPKLTKLARIPAEIGRIEFKAFDSCDDFSLYAGFFALLKGLILDTSLLGKATVPDAELHRFSAKYGLHCEDIFNKSQEILQAAENALGEDLDCRYLEPLKRILQTKETQADRMIQQFKQTGSIEDVLKLTYKDTTWRSILS</sequence>
<comment type="caution">
    <text evidence="1">The sequence shown here is derived from an EMBL/GenBank/DDBJ whole genome shotgun (WGS) entry which is preliminary data.</text>
</comment>
<proteinExistence type="predicted"/>
<evidence type="ECO:0008006" key="3">
    <source>
        <dbReference type="Google" id="ProtNLM"/>
    </source>
</evidence>
<dbReference type="EMBL" id="CAIY01000054">
    <property type="protein sequence ID" value="CCH67699.1"/>
    <property type="molecule type" value="Genomic_DNA"/>
</dbReference>
<reference evidence="2" key="2">
    <citation type="submission" date="2016-01" db="EMBL/GenBank/DDBJ databases">
        <title>Diatom-associated endosymboitic cyanobacterium lacks core nitrogen metabolism enzymes.</title>
        <authorList>
            <person name="Hilton J.A."/>
            <person name="Foster R.A."/>
            <person name="Tripp H.J."/>
            <person name="Carter B.J."/>
            <person name="Zehr J.P."/>
            <person name="Villareal T.A."/>
        </authorList>
    </citation>
    <scope>NUCLEOTIDE SEQUENCE [LARGE SCALE GENOMIC DNA]</scope>
    <source>
        <strain evidence="2">HH01</strain>
    </source>
</reference>
<evidence type="ECO:0000313" key="1">
    <source>
        <dbReference type="EMBL" id="CCH67699.1"/>
    </source>
</evidence>
<dbReference type="Proteomes" id="UP000053051">
    <property type="component" value="Unassembled WGS sequence"/>
</dbReference>
<reference evidence="1 2" key="1">
    <citation type="submission" date="2012-05" db="EMBL/GenBank/DDBJ databases">
        <authorList>
            <person name="Hilton J."/>
        </authorList>
    </citation>
    <scope>NUCLEOTIDE SEQUENCE [LARGE SCALE GENOMIC DNA]</scope>
    <source>
        <strain evidence="1 2">HH01</strain>
    </source>
</reference>
<organism evidence="1 2">
    <name type="scientific">Richelia intracellularis HH01</name>
    <dbReference type="NCBI Taxonomy" id="1165094"/>
    <lineage>
        <taxon>Bacteria</taxon>
        <taxon>Bacillati</taxon>
        <taxon>Cyanobacteriota</taxon>
        <taxon>Cyanophyceae</taxon>
        <taxon>Nostocales</taxon>
        <taxon>Nostocaceae</taxon>
        <taxon>Richelia</taxon>
    </lineage>
</organism>
<keyword evidence="2" id="KW-1185">Reference proteome</keyword>
<dbReference type="AlphaFoldDB" id="M1WT02"/>
<protein>
    <recommendedName>
        <fullName evidence="3">Glutamate--cysteine ligase</fullName>
    </recommendedName>
</protein>
<accession>M1WT02</accession>
<dbReference type="SUPFAM" id="SSF55931">
    <property type="entry name" value="Glutamine synthetase/guanido kinase"/>
    <property type="match status" value="1"/>
</dbReference>
<dbReference type="InterPro" id="IPR014746">
    <property type="entry name" value="Gln_synth/guanido_kin_cat_dom"/>
</dbReference>